<evidence type="ECO:0000256" key="3">
    <source>
        <dbReference type="SAM" id="MobiDB-lite"/>
    </source>
</evidence>
<protein>
    <submittedName>
        <fullName evidence="4">Uncharacterized protein</fullName>
    </submittedName>
</protein>
<name>A0ABQ9TMN8_SAGOE</name>
<evidence type="ECO:0000256" key="1">
    <source>
        <dbReference type="ARBA" id="ARBA00022553"/>
    </source>
</evidence>
<proteinExistence type="predicted"/>
<dbReference type="SUPFAM" id="SSF64593">
    <property type="entry name" value="Intermediate filament protein, coiled coil region"/>
    <property type="match status" value="1"/>
</dbReference>
<gene>
    <name evidence="4" type="ORF">P7K49_035240</name>
</gene>
<evidence type="ECO:0000256" key="2">
    <source>
        <dbReference type="ARBA" id="ARBA00022744"/>
    </source>
</evidence>
<sequence>MKAALEGTLAETSARFGTQLAQIQALVSGIEAQLGDVRADSERENQSTSVSWSSSRSRSRRSPPTAACSRARNITTTTFPPPRPSEATGSGVSALLQRASPG</sequence>
<feature type="compositionally biased region" description="Low complexity" evidence="3">
    <location>
        <begin position="47"/>
        <end position="72"/>
    </location>
</feature>
<comment type="caution">
    <text evidence="4">The sequence shown here is derived from an EMBL/GenBank/DDBJ whole genome shotgun (WGS) entry which is preliminary data.</text>
</comment>
<feature type="region of interest" description="Disordered" evidence="3">
    <location>
        <begin position="36"/>
        <end position="102"/>
    </location>
</feature>
<keyword evidence="5" id="KW-1185">Reference proteome</keyword>
<dbReference type="InterPro" id="IPR002957">
    <property type="entry name" value="Keratin_I"/>
</dbReference>
<keyword evidence="1" id="KW-0597">Phosphoprotein</keyword>
<dbReference type="Gene3D" id="1.20.5.170">
    <property type="match status" value="1"/>
</dbReference>
<keyword evidence="2" id="KW-0416">Keratin</keyword>
<accession>A0ABQ9TMN8</accession>
<reference evidence="4 5" key="1">
    <citation type="submission" date="2023-05" db="EMBL/GenBank/DDBJ databases">
        <title>B98-5 Cell Line De Novo Hybrid Assembly: An Optical Mapping Approach.</title>
        <authorList>
            <person name="Kananen K."/>
            <person name="Auerbach J.A."/>
            <person name="Kautto E."/>
            <person name="Blachly J.S."/>
        </authorList>
    </citation>
    <scope>NUCLEOTIDE SEQUENCE [LARGE SCALE GENOMIC DNA]</scope>
    <source>
        <strain evidence="4">B95-8</strain>
        <tissue evidence="4">Cell line</tissue>
    </source>
</reference>
<dbReference type="EMBL" id="JASSZA010000020">
    <property type="protein sequence ID" value="KAK2085815.1"/>
    <property type="molecule type" value="Genomic_DNA"/>
</dbReference>
<organism evidence="4 5">
    <name type="scientific">Saguinus oedipus</name>
    <name type="common">Cotton-top tamarin</name>
    <name type="synonym">Oedipomidas oedipus</name>
    <dbReference type="NCBI Taxonomy" id="9490"/>
    <lineage>
        <taxon>Eukaryota</taxon>
        <taxon>Metazoa</taxon>
        <taxon>Chordata</taxon>
        <taxon>Craniata</taxon>
        <taxon>Vertebrata</taxon>
        <taxon>Euteleostomi</taxon>
        <taxon>Mammalia</taxon>
        <taxon>Eutheria</taxon>
        <taxon>Euarchontoglires</taxon>
        <taxon>Primates</taxon>
        <taxon>Haplorrhini</taxon>
        <taxon>Platyrrhini</taxon>
        <taxon>Cebidae</taxon>
        <taxon>Callitrichinae</taxon>
        <taxon>Saguinus</taxon>
    </lineage>
</organism>
<evidence type="ECO:0000313" key="4">
    <source>
        <dbReference type="EMBL" id="KAK2085815.1"/>
    </source>
</evidence>
<dbReference type="PANTHER" id="PTHR23239">
    <property type="entry name" value="INTERMEDIATE FILAMENT"/>
    <property type="match status" value="1"/>
</dbReference>
<dbReference type="PANTHER" id="PTHR23239:SF14">
    <property type="entry name" value="KERATIN, TYPE I CYTOSKELETAL 19"/>
    <property type="match status" value="1"/>
</dbReference>
<evidence type="ECO:0000313" key="5">
    <source>
        <dbReference type="Proteomes" id="UP001266305"/>
    </source>
</evidence>
<dbReference type="Proteomes" id="UP001266305">
    <property type="component" value="Unassembled WGS sequence"/>
</dbReference>